<organism evidence="1 2">
    <name type="scientific">Roseivirga pacifica</name>
    <dbReference type="NCBI Taxonomy" id="1267423"/>
    <lineage>
        <taxon>Bacteria</taxon>
        <taxon>Pseudomonadati</taxon>
        <taxon>Bacteroidota</taxon>
        <taxon>Cytophagia</taxon>
        <taxon>Cytophagales</taxon>
        <taxon>Roseivirgaceae</taxon>
        <taxon>Roseivirga</taxon>
    </lineage>
</organism>
<dbReference type="InterPro" id="IPR029063">
    <property type="entry name" value="SAM-dependent_MTases_sf"/>
</dbReference>
<name>A0A1I0RGZ5_9BACT</name>
<dbReference type="AlphaFoldDB" id="A0A1I0RGZ5"/>
<dbReference type="RefSeq" id="WP_090260364.1">
    <property type="nucleotide sequence ID" value="NZ_FOIR01000004.1"/>
</dbReference>
<evidence type="ECO:0000313" key="2">
    <source>
        <dbReference type="Proteomes" id="UP000199437"/>
    </source>
</evidence>
<protein>
    <recommendedName>
        <fullName evidence="3">Methyltransferase domain-containing protein</fullName>
    </recommendedName>
</protein>
<gene>
    <name evidence="1" type="ORF">SAMN05216290_3553</name>
</gene>
<dbReference type="Gene3D" id="3.40.50.150">
    <property type="entry name" value="Vaccinia Virus protein VP39"/>
    <property type="match status" value="1"/>
</dbReference>
<dbReference type="Pfam" id="PF13578">
    <property type="entry name" value="Methyltransf_24"/>
    <property type="match status" value="1"/>
</dbReference>
<dbReference type="SUPFAM" id="SSF53335">
    <property type="entry name" value="S-adenosyl-L-methionine-dependent methyltransferases"/>
    <property type="match status" value="1"/>
</dbReference>
<dbReference type="OrthoDB" id="938855at2"/>
<dbReference type="STRING" id="1267423.SAMN05216290_3553"/>
<reference evidence="2" key="1">
    <citation type="submission" date="2016-10" db="EMBL/GenBank/DDBJ databases">
        <authorList>
            <person name="Varghese N."/>
            <person name="Submissions S."/>
        </authorList>
    </citation>
    <scope>NUCLEOTIDE SEQUENCE [LARGE SCALE GENOMIC DNA]</scope>
    <source>
        <strain evidence="2">CGMCC 1.12402</strain>
    </source>
</reference>
<evidence type="ECO:0008006" key="3">
    <source>
        <dbReference type="Google" id="ProtNLM"/>
    </source>
</evidence>
<evidence type="ECO:0000313" key="1">
    <source>
        <dbReference type="EMBL" id="SEW40188.1"/>
    </source>
</evidence>
<dbReference type="Proteomes" id="UP000199437">
    <property type="component" value="Unassembled WGS sequence"/>
</dbReference>
<accession>A0A1I0RGZ5</accession>
<dbReference type="GeneID" id="99988224"/>
<sequence length="234" mass="27095">METLASIYTKGTKRKLQKFLGIESKDPWMKYKEIDFFKELFANCQPKKCLEYGCGTSTPYYMSHLPEGAEWVSIEHHKGWFDKISKVIDRPNLSLHFVDVEHNAPETPADDVYAAFPQQFAPFDFILIDGIRRENCIELAHAMLAKNGVVVIHDSNRKQYHDHIKQFKYWFILEDFRKTAGGLGLASNDVDVTKLVKLEQHAALWKKDSAVSNFFKFKFLLGKKAKPFRLQTSN</sequence>
<keyword evidence="2" id="KW-1185">Reference proteome</keyword>
<proteinExistence type="predicted"/>
<dbReference type="EMBL" id="FOIR01000004">
    <property type="protein sequence ID" value="SEW40188.1"/>
    <property type="molecule type" value="Genomic_DNA"/>
</dbReference>